<dbReference type="Gene3D" id="3.40.50.150">
    <property type="entry name" value="Vaccinia Virus protein VP39"/>
    <property type="match status" value="1"/>
</dbReference>
<dbReference type="InterPro" id="IPR029063">
    <property type="entry name" value="SAM-dependent_MTases_sf"/>
</dbReference>
<evidence type="ECO:0000313" key="5">
    <source>
        <dbReference type="Proteomes" id="UP000001946"/>
    </source>
</evidence>
<dbReference type="PANTHER" id="PTHR43861">
    <property type="entry name" value="TRANS-ACONITATE 2-METHYLTRANSFERASE-RELATED"/>
    <property type="match status" value="1"/>
</dbReference>
<evidence type="ECO:0000256" key="2">
    <source>
        <dbReference type="ARBA" id="ARBA00022679"/>
    </source>
</evidence>
<keyword evidence="1" id="KW-0489">Methyltransferase</keyword>
<evidence type="ECO:0000313" key="4">
    <source>
        <dbReference type="EMBL" id="BAE82787.1"/>
    </source>
</evidence>
<dbReference type="HOGENOM" id="CLU_037990_14_0_9"/>
<proteinExistence type="predicted"/>
<feature type="domain" description="Methyltransferase" evidence="3">
    <location>
        <begin position="47"/>
        <end position="145"/>
    </location>
</feature>
<organism evidence="4 5">
    <name type="scientific">Desulfitobacterium hafniense (strain Y51)</name>
    <dbReference type="NCBI Taxonomy" id="138119"/>
    <lineage>
        <taxon>Bacteria</taxon>
        <taxon>Bacillati</taxon>
        <taxon>Bacillota</taxon>
        <taxon>Clostridia</taxon>
        <taxon>Eubacteriales</taxon>
        <taxon>Desulfitobacteriaceae</taxon>
        <taxon>Desulfitobacterium</taxon>
    </lineage>
</organism>
<dbReference type="AlphaFoldDB" id="Q24YV5"/>
<name>Q24YV5_DESHY</name>
<reference evidence="4 5" key="1">
    <citation type="journal article" date="2006" name="J. Bacteriol.">
        <title>Complete genome sequence of the dehalorespiring bacterium Desulfitobacterium hafniense Y51 and comparison with Dehalococcoides ethenogenes 195.</title>
        <authorList>
            <person name="Nonaka H."/>
            <person name="Keresztes G."/>
            <person name="Shinoda Y."/>
            <person name="Ikenaga Y."/>
            <person name="Abe M."/>
            <person name="Naito K."/>
            <person name="Inatomi K."/>
            <person name="Furukawa K."/>
            <person name="Inui M."/>
            <person name="Yukawa H."/>
        </authorList>
    </citation>
    <scope>NUCLEOTIDE SEQUENCE [LARGE SCALE GENOMIC DNA]</scope>
    <source>
        <strain evidence="4 5">Y51</strain>
    </source>
</reference>
<dbReference type="SUPFAM" id="SSF53335">
    <property type="entry name" value="S-adenosyl-L-methionine-dependent methyltransferases"/>
    <property type="match status" value="1"/>
</dbReference>
<dbReference type="PANTHER" id="PTHR43861:SF1">
    <property type="entry name" value="TRANS-ACONITATE 2-METHYLTRANSFERASE"/>
    <property type="match status" value="1"/>
</dbReference>
<gene>
    <name evidence="4" type="ordered locus">DSY0998</name>
</gene>
<dbReference type="Proteomes" id="UP000001946">
    <property type="component" value="Chromosome"/>
</dbReference>
<protein>
    <recommendedName>
        <fullName evidence="3">Methyltransferase domain-containing protein</fullName>
    </recommendedName>
</protein>
<dbReference type="eggNOG" id="COG2226">
    <property type="taxonomic scope" value="Bacteria"/>
</dbReference>
<keyword evidence="2" id="KW-0808">Transferase</keyword>
<dbReference type="CDD" id="cd02440">
    <property type="entry name" value="AdoMet_MTases"/>
    <property type="match status" value="1"/>
</dbReference>
<evidence type="ECO:0000259" key="3">
    <source>
        <dbReference type="Pfam" id="PF13649"/>
    </source>
</evidence>
<keyword evidence="5" id="KW-1185">Reference proteome</keyword>
<dbReference type="Pfam" id="PF13649">
    <property type="entry name" value="Methyltransf_25"/>
    <property type="match status" value="1"/>
</dbReference>
<sequence>MIAMNEALFDPVAAHYDSWYDTELGSLSDQVERRLAQSMFKASGPKVLEIGCGTGQYTSWLLQEGYEVTAVDISGKMMALAQKKIAALQETTPQAKPVHWWHGDITEILDQLETYDGIFSMTAFEFVPEPETVLQKLFSRLNPGGCLLIGLIAGESAWSDYYEEAARRKPASVFARAALYTKEEIASWQLGVPAEIGECLFFPPHILTEAEALALEEERAGNPGFVVARWVKGFKQKREPAAGCR</sequence>
<dbReference type="GO" id="GO:0032259">
    <property type="term" value="P:methylation"/>
    <property type="evidence" value="ECO:0007669"/>
    <property type="project" value="UniProtKB-KW"/>
</dbReference>
<dbReference type="KEGG" id="dsy:DSY0998"/>
<dbReference type="STRING" id="138119.DSY0998"/>
<dbReference type="EMBL" id="AP008230">
    <property type="protein sequence ID" value="BAE82787.1"/>
    <property type="molecule type" value="Genomic_DNA"/>
</dbReference>
<accession>Q24YV5</accession>
<dbReference type="GO" id="GO:0008168">
    <property type="term" value="F:methyltransferase activity"/>
    <property type="evidence" value="ECO:0007669"/>
    <property type="project" value="UniProtKB-KW"/>
</dbReference>
<evidence type="ECO:0000256" key="1">
    <source>
        <dbReference type="ARBA" id="ARBA00022603"/>
    </source>
</evidence>
<dbReference type="InterPro" id="IPR041698">
    <property type="entry name" value="Methyltransf_25"/>
</dbReference>